<accession>A0ABV2NU98</accession>
<gene>
    <name evidence="3" type="ORF">ABIC20_007473</name>
</gene>
<keyword evidence="1" id="KW-0175">Coiled coil</keyword>
<protein>
    <submittedName>
        <fullName evidence="3">Uncharacterized protein</fullName>
    </submittedName>
</protein>
<sequence>MSSLLLTLANGWTAFSILATLSGIAGIALIALAVFGTTFLPSFIKQPLIIAGICLIVGGALYQAGQAKGAHLAFEQEASRALDAETKRADLAEAQNKQQAAQAAKDLAAEKADNAKLKELNDVLAKDKDRDRECVDGDVARRLRNL</sequence>
<evidence type="ECO:0000256" key="1">
    <source>
        <dbReference type="SAM" id="Coils"/>
    </source>
</evidence>
<evidence type="ECO:0000256" key="2">
    <source>
        <dbReference type="SAM" id="Phobius"/>
    </source>
</evidence>
<keyword evidence="4" id="KW-1185">Reference proteome</keyword>
<feature type="transmembrane region" description="Helical" evidence="2">
    <location>
        <begin position="12"/>
        <end position="35"/>
    </location>
</feature>
<evidence type="ECO:0000313" key="4">
    <source>
        <dbReference type="Proteomes" id="UP001549119"/>
    </source>
</evidence>
<evidence type="ECO:0000313" key="3">
    <source>
        <dbReference type="EMBL" id="MET3870088.1"/>
    </source>
</evidence>
<dbReference type="Proteomes" id="UP001549119">
    <property type="component" value="Unassembled WGS sequence"/>
</dbReference>
<keyword evidence="2" id="KW-1133">Transmembrane helix</keyword>
<keyword evidence="2" id="KW-0472">Membrane</keyword>
<feature type="coiled-coil region" evidence="1">
    <location>
        <begin position="75"/>
        <end position="120"/>
    </location>
</feature>
<reference evidence="3 4" key="1">
    <citation type="submission" date="2024-06" db="EMBL/GenBank/DDBJ databases">
        <title>Genomics of switchgrass bacterial isolates.</title>
        <authorList>
            <person name="Shade A."/>
        </authorList>
    </citation>
    <scope>NUCLEOTIDE SEQUENCE [LARGE SCALE GENOMIC DNA]</scope>
    <source>
        <strain evidence="3 4">PvP084</strain>
    </source>
</reference>
<feature type="transmembrane region" description="Helical" evidence="2">
    <location>
        <begin position="47"/>
        <end position="65"/>
    </location>
</feature>
<proteinExistence type="predicted"/>
<keyword evidence="2" id="KW-0812">Transmembrane</keyword>
<name>A0ABV2NU98_9HYPH</name>
<organism evidence="3 4">
    <name type="scientific">Methylobacterium radiotolerans</name>
    <dbReference type="NCBI Taxonomy" id="31998"/>
    <lineage>
        <taxon>Bacteria</taxon>
        <taxon>Pseudomonadati</taxon>
        <taxon>Pseudomonadota</taxon>
        <taxon>Alphaproteobacteria</taxon>
        <taxon>Hyphomicrobiales</taxon>
        <taxon>Methylobacteriaceae</taxon>
        <taxon>Methylobacterium</taxon>
    </lineage>
</organism>
<dbReference type="RefSeq" id="WP_209651200.1">
    <property type="nucleotide sequence ID" value="NZ_JBEPNV010000005.1"/>
</dbReference>
<dbReference type="EMBL" id="JBEPNW010000008">
    <property type="protein sequence ID" value="MET3870088.1"/>
    <property type="molecule type" value="Genomic_DNA"/>
</dbReference>
<comment type="caution">
    <text evidence="3">The sequence shown here is derived from an EMBL/GenBank/DDBJ whole genome shotgun (WGS) entry which is preliminary data.</text>
</comment>